<evidence type="ECO:0000256" key="2">
    <source>
        <dbReference type="ARBA" id="ARBA00022553"/>
    </source>
</evidence>
<dbReference type="InterPro" id="IPR051819">
    <property type="entry name" value="PTS_sugar-specific_EIIB"/>
</dbReference>
<keyword evidence="2" id="KW-0597">Phosphoprotein</keyword>
<evidence type="ECO:0000256" key="1">
    <source>
        <dbReference type="ARBA" id="ARBA00022448"/>
    </source>
</evidence>
<dbReference type="InterPro" id="IPR003501">
    <property type="entry name" value="PTS_EIIB_2/3"/>
</dbReference>
<dbReference type="PANTHER" id="PTHR34581">
    <property type="entry name" value="PTS SYSTEM N,N'-DIACETYLCHITOBIOSE-SPECIFIC EIIB COMPONENT"/>
    <property type="match status" value="1"/>
</dbReference>
<evidence type="ECO:0000256" key="4">
    <source>
        <dbReference type="ARBA" id="ARBA00022679"/>
    </source>
</evidence>
<keyword evidence="4 9" id="KW-0808">Transferase</keyword>
<feature type="modified residue" description="Phosphocysteine; by EIIA" evidence="7">
    <location>
        <position position="8"/>
    </location>
</feature>
<evidence type="ECO:0000259" key="8">
    <source>
        <dbReference type="PROSITE" id="PS51100"/>
    </source>
</evidence>
<keyword evidence="3" id="KW-0762">Sugar transport</keyword>
<dbReference type="eggNOG" id="COG1440">
    <property type="taxonomic scope" value="Bacteria"/>
</dbReference>
<dbReference type="SUPFAM" id="SSF52794">
    <property type="entry name" value="PTS system IIB component-like"/>
    <property type="match status" value="1"/>
</dbReference>
<dbReference type="PANTHER" id="PTHR34581:SF2">
    <property type="entry name" value="PTS SYSTEM N,N'-DIACETYLCHITOBIOSE-SPECIFIC EIIB COMPONENT"/>
    <property type="match status" value="1"/>
</dbReference>
<gene>
    <name evidence="9" type="ORF">Cspa_c29100</name>
</gene>
<dbReference type="EC" id="2.7.1.69" evidence="9"/>
<dbReference type="OrthoDB" id="9808134at2"/>
<dbReference type="GO" id="GO:0016301">
    <property type="term" value="F:kinase activity"/>
    <property type="evidence" value="ECO:0007669"/>
    <property type="project" value="UniProtKB-KW"/>
</dbReference>
<organism evidence="9 10">
    <name type="scientific">Clostridium saccharoperbutylacetonicum N1-4(HMT)</name>
    <dbReference type="NCBI Taxonomy" id="931276"/>
    <lineage>
        <taxon>Bacteria</taxon>
        <taxon>Bacillati</taxon>
        <taxon>Bacillota</taxon>
        <taxon>Clostridia</taxon>
        <taxon>Eubacteriales</taxon>
        <taxon>Clostridiaceae</taxon>
        <taxon>Clostridium</taxon>
    </lineage>
</organism>
<evidence type="ECO:0000256" key="3">
    <source>
        <dbReference type="ARBA" id="ARBA00022597"/>
    </source>
</evidence>
<keyword evidence="1" id="KW-0813">Transport</keyword>
<evidence type="ECO:0000256" key="5">
    <source>
        <dbReference type="ARBA" id="ARBA00022683"/>
    </source>
</evidence>
<dbReference type="InterPro" id="IPR013012">
    <property type="entry name" value="PTS_EIIB_3"/>
</dbReference>
<dbReference type="PATRIC" id="fig|931276.5.peg.2927"/>
<dbReference type="Pfam" id="PF02302">
    <property type="entry name" value="PTS_IIB"/>
    <property type="match status" value="1"/>
</dbReference>
<feature type="domain" description="PTS EIIB type-3" evidence="8">
    <location>
        <begin position="1"/>
        <end position="101"/>
    </location>
</feature>
<dbReference type="KEGG" id="csr:Cspa_c29100"/>
<keyword evidence="5" id="KW-0598">Phosphotransferase system</keyword>
<sequence>MRKIVLLCNAGMSTSALVTKMRQAAEKINYECEINAYAAAEASNVAKEADIVFLGPQVKYMLSEVKEKVNPVPVEVIDMMVYGMMDGGKVISRAKQILGDA</sequence>
<dbReference type="EMBL" id="CP004121">
    <property type="protein sequence ID" value="AGF56671.1"/>
    <property type="molecule type" value="Genomic_DNA"/>
</dbReference>
<evidence type="ECO:0000313" key="10">
    <source>
        <dbReference type="Proteomes" id="UP000011728"/>
    </source>
</evidence>
<reference evidence="9 10" key="1">
    <citation type="submission" date="2013-02" db="EMBL/GenBank/DDBJ databases">
        <title>Genome sequence of Clostridium saccharoperbutylacetonicum N1-4(HMT).</title>
        <authorList>
            <person name="Poehlein A."/>
            <person name="Daniel R."/>
        </authorList>
    </citation>
    <scope>NUCLEOTIDE SEQUENCE [LARGE SCALE GENOMIC DNA]</scope>
    <source>
        <strain evidence="10">N1-4(HMT)</strain>
    </source>
</reference>
<dbReference type="HOGENOM" id="CLU_147323_2_1_9"/>
<dbReference type="Gene3D" id="3.40.50.2300">
    <property type="match status" value="1"/>
</dbReference>
<dbReference type="GO" id="GO:0009401">
    <property type="term" value="P:phosphoenolpyruvate-dependent sugar phosphotransferase system"/>
    <property type="evidence" value="ECO:0007669"/>
    <property type="project" value="UniProtKB-KW"/>
</dbReference>
<keyword evidence="6" id="KW-0418">Kinase</keyword>
<proteinExistence type="predicted"/>
<dbReference type="Proteomes" id="UP000011728">
    <property type="component" value="Chromosome"/>
</dbReference>
<evidence type="ECO:0000313" key="9">
    <source>
        <dbReference type="EMBL" id="AGF56671.1"/>
    </source>
</evidence>
<evidence type="ECO:0000256" key="6">
    <source>
        <dbReference type="ARBA" id="ARBA00022777"/>
    </source>
</evidence>
<dbReference type="RefSeq" id="WP_015392990.1">
    <property type="nucleotide sequence ID" value="NC_020291.1"/>
</dbReference>
<dbReference type="PROSITE" id="PS51100">
    <property type="entry name" value="PTS_EIIB_TYPE_3"/>
    <property type="match status" value="1"/>
</dbReference>
<accession>M1MPK9</accession>
<dbReference type="CDD" id="cd05564">
    <property type="entry name" value="PTS_IIB_chitobiose_lichenan"/>
    <property type="match status" value="1"/>
</dbReference>
<protein>
    <submittedName>
        <fullName evidence="9">Phosphotransferase system cellobiose-specific component IIB</fullName>
        <ecNumber evidence="9">2.7.1.69</ecNumber>
    </submittedName>
</protein>
<dbReference type="AlphaFoldDB" id="M1MPK9"/>
<evidence type="ECO:0000256" key="7">
    <source>
        <dbReference type="PROSITE-ProRule" id="PRU00423"/>
    </source>
</evidence>
<keyword evidence="10" id="KW-1185">Reference proteome</keyword>
<dbReference type="GO" id="GO:0008982">
    <property type="term" value="F:protein-N(PI)-phosphohistidine-sugar phosphotransferase activity"/>
    <property type="evidence" value="ECO:0007669"/>
    <property type="project" value="InterPro"/>
</dbReference>
<dbReference type="InterPro" id="IPR036095">
    <property type="entry name" value="PTS_EIIB-like_sf"/>
</dbReference>
<name>M1MPK9_9CLOT</name>